<sequence length="485" mass="53268">MEEGLKKHLLQADQNGFKCLIDVHHKDEANDDEEKDLKTRVIIESKKLWQVAGPAIITRLANYSMNVVTQAFAGHLGDVELASISIANNVIVAFNFGLLLGMATALETLCGQAFGAKRYNLLGIYLQRSWIVLLLASILLLPMYIYATPILKLFGQPEDVAELSGLISIWFIPQHLGIAFQCSMQRFLQSQLRSDVVAYITTFTLVFHVFISWLMVHHFQLGVIGAAVALDISWWVSVFGLLIYIVGGWCPLTWTGFSVEAFSGLWEFLKVSSASGIMLCLEFWYNRILLLMTGNLKNATIAVDALSICMSINGWEMMIPLAFLASSRVRVANELGAGNGKGAKFAAKVSLVQSNIMGIIFCVLILIFHQQLALIFSYSKAVIKATDKFSLLMALTILLNSIQPVLSGIAIGSGWQSLVAYVNLGSYYVVGVPLGVVMGWVFNFGVEGIWGAMIFGGTALQTGILAVIALRRDWDNEARQAISHG</sequence>
<feature type="transmembrane region" description="Helical" evidence="6">
    <location>
        <begin position="130"/>
        <end position="147"/>
    </location>
</feature>
<organism evidence="7 8">
    <name type="scientific">Coffea arabica</name>
    <name type="common">Arabian coffee</name>
    <dbReference type="NCBI Taxonomy" id="13443"/>
    <lineage>
        <taxon>Eukaryota</taxon>
        <taxon>Viridiplantae</taxon>
        <taxon>Streptophyta</taxon>
        <taxon>Embryophyta</taxon>
        <taxon>Tracheophyta</taxon>
        <taxon>Spermatophyta</taxon>
        <taxon>Magnoliopsida</taxon>
        <taxon>eudicotyledons</taxon>
        <taxon>Gunneridae</taxon>
        <taxon>Pentapetalae</taxon>
        <taxon>asterids</taxon>
        <taxon>lamiids</taxon>
        <taxon>Gentianales</taxon>
        <taxon>Rubiaceae</taxon>
        <taxon>Ixoroideae</taxon>
        <taxon>Gardenieae complex</taxon>
        <taxon>Bertiereae - Coffeeae clade</taxon>
        <taxon>Coffeeae</taxon>
        <taxon>Coffea</taxon>
    </lineage>
</organism>
<name>A0ABM4VX99_COFAR</name>
<dbReference type="RefSeq" id="XP_071924160.1">
    <property type="nucleotide sequence ID" value="XM_072068059.1"/>
</dbReference>
<evidence type="ECO:0000313" key="7">
    <source>
        <dbReference type="Proteomes" id="UP001652660"/>
    </source>
</evidence>
<dbReference type="PANTHER" id="PTHR11206">
    <property type="entry name" value="MULTIDRUG RESISTANCE PROTEIN"/>
    <property type="match status" value="1"/>
</dbReference>
<dbReference type="CDD" id="cd13132">
    <property type="entry name" value="MATE_eukaryotic"/>
    <property type="match status" value="1"/>
</dbReference>
<keyword evidence="5 6" id="KW-0472">Membrane</keyword>
<feature type="transmembrane region" description="Helical" evidence="6">
    <location>
        <begin position="418"/>
        <end position="442"/>
    </location>
</feature>
<evidence type="ECO:0000256" key="1">
    <source>
        <dbReference type="ARBA" id="ARBA00004141"/>
    </source>
</evidence>
<dbReference type="Pfam" id="PF01554">
    <property type="entry name" value="MatE"/>
    <property type="match status" value="2"/>
</dbReference>
<evidence type="ECO:0000256" key="2">
    <source>
        <dbReference type="ARBA" id="ARBA00010199"/>
    </source>
</evidence>
<feature type="transmembrane region" description="Helical" evidence="6">
    <location>
        <begin position="232"/>
        <end position="252"/>
    </location>
</feature>
<comment type="caution">
    <text evidence="6">Lacks conserved residue(s) required for the propagation of feature annotation.</text>
</comment>
<evidence type="ECO:0000313" key="8">
    <source>
        <dbReference type="RefSeq" id="XP_071924160.1"/>
    </source>
</evidence>
<evidence type="ECO:0000256" key="5">
    <source>
        <dbReference type="ARBA" id="ARBA00023136"/>
    </source>
</evidence>
<dbReference type="Proteomes" id="UP001652660">
    <property type="component" value="Chromosome 10e"/>
</dbReference>
<protein>
    <recommendedName>
        <fullName evidence="6">Protein DETOXIFICATION</fullName>
    </recommendedName>
    <alternativeName>
        <fullName evidence="6">Multidrug and toxic compound extrusion protein</fullName>
    </alternativeName>
</protein>
<dbReference type="InterPro" id="IPR045069">
    <property type="entry name" value="MATE_euk"/>
</dbReference>
<feature type="transmembrane region" description="Helical" evidence="6">
    <location>
        <begin position="389"/>
        <end position="411"/>
    </location>
</feature>
<feature type="transmembrane region" description="Helical" evidence="6">
    <location>
        <begin position="86"/>
        <end position="109"/>
    </location>
</feature>
<feature type="transmembrane region" description="Helical" evidence="6">
    <location>
        <begin position="345"/>
        <end position="369"/>
    </location>
</feature>
<gene>
    <name evidence="8" type="primary">LOC113712653</name>
</gene>
<evidence type="ECO:0000256" key="3">
    <source>
        <dbReference type="ARBA" id="ARBA00022692"/>
    </source>
</evidence>
<dbReference type="GeneID" id="113712653"/>
<dbReference type="InterPro" id="IPR002528">
    <property type="entry name" value="MATE_fam"/>
</dbReference>
<evidence type="ECO:0000256" key="4">
    <source>
        <dbReference type="ARBA" id="ARBA00022989"/>
    </source>
</evidence>
<keyword evidence="4 6" id="KW-1133">Transmembrane helix</keyword>
<accession>A0ABM4VX99</accession>
<keyword evidence="7" id="KW-1185">Reference proteome</keyword>
<feature type="transmembrane region" description="Helical" evidence="6">
    <location>
        <begin position="167"/>
        <end position="184"/>
    </location>
</feature>
<keyword evidence="3 6" id="KW-0812">Transmembrane</keyword>
<dbReference type="NCBIfam" id="TIGR00797">
    <property type="entry name" value="matE"/>
    <property type="match status" value="1"/>
</dbReference>
<proteinExistence type="inferred from homology"/>
<reference evidence="8" key="1">
    <citation type="submission" date="2025-08" db="UniProtKB">
        <authorList>
            <consortium name="RefSeq"/>
        </authorList>
    </citation>
    <scope>IDENTIFICATION</scope>
    <source>
        <tissue evidence="8">Leaves</tissue>
    </source>
</reference>
<comment type="subcellular location">
    <subcellularLocation>
        <location evidence="1">Membrane</location>
        <topology evidence="1">Multi-pass membrane protein</topology>
    </subcellularLocation>
</comment>
<feature type="transmembrane region" description="Helical" evidence="6">
    <location>
        <begin position="196"/>
        <end position="216"/>
    </location>
</feature>
<feature type="transmembrane region" description="Helical" evidence="6">
    <location>
        <begin position="448"/>
        <end position="470"/>
    </location>
</feature>
<comment type="similarity">
    <text evidence="2 6">Belongs to the multi antimicrobial extrusion (MATE) (TC 2.A.66.1) family.</text>
</comment>
<evidence type="ECO:0000256" key="6">
    <source>
        <dbReference type="RuleBase" id="RU004914"/>
    </source>
</evidence>